<comment type="caution">
    <text evidence="3">The sequence shown here is derived from an EMBL/GenBank/DDBJ whole genome shotgun (WGS) entry which is preliminary data.</text>
</comment>
<feature type="region of interest" description="Disordered" evidence="1">
    <location>
        <begin position="1"/>
        <end position="31"/>
    </location>
</feature>
<reference evidence="3" key="1">
    <citation type="journal article" date="2019" name="bioRxiv">
        <title>The Genome of the Zebra Mussel, Dreissena polymorpha: A Resource for Invasive Species Research.</title>
        <authorList>
            <person name="McCartney M.A."/>
            <person name="Auch B."/>
            <person name="Kono T."/>
            <person name="Mallez S."/>
            <person name="Zhang Y."/>
            <person name="Obille A."/>
            <person name="Becker A."/>
            <person name="Abrahante J.E."/>
            <person name="Garbe J."/>
            <person name="Badalamenti J.P."/>
            <person name="Herman A."/>
            <person name="Mangelson H."/>
            <person name="Liachko I."/>
            <person name="Sullivan S."/>
            <person name="Sone E.D."/>
            <person name="Koren S."/>
            <person name="Silverstein K.A.T."/>
            <person name="Beckman K.B."/>
            <person name="Gohl D.M."/>
        </authorList>
    </citation>
    <scope>NUCLEOTIDE SEQUENCE</scope>
    <source>
        <strain evidence="3">Duluth1</strain>
        <tissue evidence="3">Whole animal</tissue>
    </source>
</reference>
<evidence type="ECO:0000313" key="4">
    <source>
        <dbReference type="Proteomes" id="UP000828390"/>
    </source>
</evidence>
<evidence type="ECO:0000256" key="1">
    <source>
        <dbReference type="SAM" id="MobiDB-lite"/>
    </source>
</evidence>
<organism evidence="3 4">
    <name type="scientific">Dreissena polymorpha</name>
    <name type="common">Zebra mussel</name>
    <name type="synonym">Mytilus polymorpha</name>
    <dbReference type="NCBI Taxonomy" id="45954"/>
    <lineage>
        <taxon>Eukaryota</taxon>
        <taxon>Metazoa</taxon>
        <taxon>Spiralia</taxon>
        <taxon>Lophotrochozoa</taxon>
        <taxon>Mollusca</taxon>
        <taxon>Bivalvia</taxon>
        <taxon>Autobranchia</taxon>
        <taxon>Heteroconchia</taxon>
        <taxon>Euheterodonta</taxon>
        <taxon>Imparidentia</taxon>
        <taxon>Neoheterodontei</taxon>
        <taxon>Myida</taxon>
        <taxon>Dreissenoidea</taxon>
        <taxon>Dreissenidae</taxon>
        <taxon>Dreissena</taxon>
    </lineage>
</organism>
<keyword evidence="2" id="KW-0472">Membrane</keyword>
<keyword evidence="2" id="KW-0812">Transmembrane</keyword>
<evidence type="ECO:0000313" key="3">
    <source>
        <dbReference type="EMBL" id="KAH3750423.1"/>
    </source>
</evidence>
<name>A0A9D4DK63_DREPO</name>
<keyword evidence="4" id="KW-1185">Reference proteome</keyword>
<protein>
    <submittedName>
        <fullName evidence="3">Uncharacterized protein</fullName>
    </submittedName>
</protein>
<reference evidence="3" key="2">
    <citation type="submission" date="2020-11" db="EMBL/GenBank/DDBJ databases">
        <authorList>
            <person name="McCartney M.A."/>
            <person name="Auch B."/>
            <person name="Kono T."/>
            <person name="Mallez S."/>
            <person name="Becker A."/>
            <person name="Gohl D.M."/>
            <person name="Silverstein K.A.T."/>
            <person name="Koren S."/>
            <person name="Bechman K.B."/>
            <person name="Herman A."/>
            <person name="Abrahante J.E."/>
            <person name="Garbe J."/>
        </authorList>
    </citation>
    <scope>NUCLEOTIDE SEQUENCE</scope>
    <source>
        <strain evidence="3">Duluth1</strain>
        <tissue evidence="3">Whole animal</tissue>
    </source>
</reference>
<evidence type="ECO:0000256" key="2">
    <source>
        <dbReference type="SAM" id="Phobius"/>
    </source>
</evidence>
<feature type="transmembrane region" description="Helical" evidence="2">
    <location>
        <begin position="52"/>
        <end position="75"/>
    </location>
</feature>
<accession>A0A9D4DK63</accession>
<dbReference type="AlphaFoldDB" id="A0A9D4DK63"/>
<sequence>MYHHLQIKGLNQKGGRVGSKSESKSSSSKQTTKKNNLVILKMYKDCQVLQTLLLLMTQKTYCVYPVLVLQFSHLLMNQKKHFVLNATNCSLMEKIGFAVIVVTIGMIGNVLV</sequence>
<keyword evidence="2" id="KW-1133">Transmembrane helix</keyword>
<feature type="transmembrane region" description="Helical" evidence="2">
    <location>
        <begin position="95"/>
        <end position="111"/>
    </location>
</feature>
<gene>
    <name evidence="3" type="ORF">DPMN_184945</name>
</gene>
<dbReference type="EMBL" id="JAIWYP010000010">
    <property type="protein sequence ID" value="KAH3750423.1"/>
    <property type="molecule type" value="Genomic_DNA"/>
</dbReference>
<proteinExistence type="predicted"/>
<dbReference type="Proteomes" id="UP000828390">
    <property type="component" value="Unassembled WGS sequence"/>
</dbReference>